<keyword evidence="2" id="KW-1185">Reference proteome</keyword>
<protein>
    <submittedName>
        <fullName evidence="1">Uncharacterized protein</fullName>
    </submittedName>
</protein>
<reference evidence="1 2" key="1">
    <citation type="submission" date="2019-03" db="EMBL/GenBank/DDBJ databases">
        <title>First draft genome of Liparis tanakae, snailfish: a comprehensive survey of snailfish specific genes.</title>
        <authorList>
            <person name="Kim W."/>
            <person name="Song I."/>
            <person name="Jeong J.-H."/>
            <person name="Kim D."/>
            <person name="Kim S."/>
            <person name="Ryu S."/>
            <person name="Song J.Y."/>
            <person name="Lee S.K."/>
        </authorList>
    </citation>
    <scope>NUCLEOTIDE SEQUENCE [LARGE SCALE GENOMIC DNA]</scope>
    <source>
        <tissue evidence="1">Muscle</tissue>
    </source>
</reference>
<evidence type="ECO:0000313" key="2">
    <source>
        <dbReference type="Proteomes" id="UP000314294"/>
    </source>
</evidence>
<evidence type="ECO:0000313" key="1">
    <source>
        <dbReference type="EMBL" id="TNN57014.1"/>
    </source>
</evidence>
<gene>
    <name evidence="1" type="ORF">EYF80_032735</name>
</gene>
<organism evidence="1 2">
    <name type="scientific">Liparis tanakae</name>
    <name type="common">Tanaka's snailfish</name>
    <dbReference type="NCBI Taxonomy" id="230148"/>
    <lineage>
        <taxon>Eukaryota</taxon>
        <taxon>Metazoa</taxon>
        <taxon>Chordata</taxon>
        <taxon>Craniata</taxon>
        <taxon>Vertebrata</taxon>
        <taxon>Euteleostomi</taxon>
        <taxon>Actinopterygii</taxon>
        <taxon>Neopterygii</taxon>
        <taxon>Teleostei</taxon>
        <taxon>Neoteleostei</taxon>
        <taxon>Acanthomorphata</taxon>
        <taxon>Eupercaria</taxon>
        <taxon>Perciformes</taxon>
        <taxon>Cottioidei</taxon>
        <taxon>Cottales</taxon>
        <taxon>Liparidae</taxon>
        <taxon>Liparis</taxon>
    </lineage>
</organism>
<dbReference type="AlphaFoldDB" id="A0A4Z2GWQ4"/>
<accession>A0A4Z2GWQ4</accession>
<name>A0A4Z2GWQ4_9TELE</name>
<comment type="caution">
    <text evidence="1">The sequence shown here is derived from an EMBL/GenBank/DDBJ whole genome shotgun (WGS) entry which is preliminary data.</text>
</comment>
<sequence>MSGFVQPVGRGTPERHLRDKTLEKYKAGPVLTAESKDARIQIQRQLSPAVCLWWSGGLSLTIHRCHLSKRAAHLSLVELPCVASGANWVCKGSWFLKVVALFP</sequence>
<dbReference type="EMBL" id="SRLO01000415">
    <property type="protein sequence ID" value="TNN57014.1"/>
    <property type="molecule type" value="Genomic_DNA"/>
</dbReference>
<dbReference type="Proteomes" id="UP000314294">
    <property type="component" value="Unassembled WGS sequence"/>
</dbReference>
<proteinExistence type="predicted"/>